<organism evidence="1 2">
    <name type="scientific">Trichophyton interdigitale (strain MR816)</name>
    <dbReference type="NCBI Taxonomy" id="1215338"/>
    <lineage>
        <taxon>Eukaryota</taxon>
        <taxon>Fungi</taxon>
        <taxon>Dikarya</taxon>
        <taxon>Ascomycota</taxon>
        <taxon>Pezizomycotina</taxon>
        <taxon>Eurotiomycetes</taxon>
        <taxon>Eurotiomycetidae</taxon>
        <taxon>Onygenales</taxon>
        <taxon>Arthrodermataceae</taxon>
        <taxon>Trichophyton</taxon>
    </lineage>
</organism>
<proteinExistence type="predicted"/>
<dbReference type="EMBL" id="AOKY01000292">
    <property type="protein sequence ID" value="KDB23814.1"/>
    <property type="molecule type" value="Genomic_DNA"/>
</dbReference>
<dbReference type="HOGENOM" id="CLU_095741_2_1_1"/>
<feature type="non-terminal residue" evidence="1">
    <location>
        <position position="165"/>
    </location>
</feature>
<accession>A0A059J7P1</accession>
<keyword evidence="2" id="KW-1185">Reference proteome</keyword>
<evidence type="ECO:0000313" key="2">
    <source>
        <dbReference type="Proteomes" id="UP000024533"/>
    </source>
</evidence>
<name>A0A059J7P1_TRIIM</name>
<sequence length="165" mass="18332">MELTEHSMGLMILPARAVESMSIMPEVDSVMLSRRGTCPGCHWASIPTNTPNSHLWRTTNREGGWKLDRGPSKNVPYSLSLVLAHKVGFINNWQTYIDTLNGIPARHRPSPDTRETFSCKTWVKDASIALEKAGIISVDGDISAVEAMLIKEASTIMWRKKIAAQ</sequence>
<dbReference type="AlphaFoldDB" id="A0A059J7P1"/>
<dbReference type="Proteomes" id="UP000024533">
    <property type="component" value="Unassembled WGS sequence"/>
</dbReference>
<comment type="caution">
    <text evidence="1">The sequence shown here is derived from an EMBL/GenBank/DDBJ whole genome shotgun (WGS) entry which is preliminary data.</text>
</comment>
<evidence type="ECO:0000313" key="1">
    <source>
        <dbReference type="EMBL" id="KDB23814.1"/>
    </source>
</evidence>
<dbReference type="OrthoDB" id="3016366at2759"/>
<reference evidence="1 2" key="1">
    <citation type="submission" date="2014-02" db="EMBL/GenBank/DDBJ databases">
        <title>The Genome Sequence of Trichophyton interdigitale MR816.</title>
        <authorList>
            <consortium name="The Broad Institute Genomics Platform"/>
            <person name="Cuomo C.A."/>
            <person name="White T.C."/>
            <person name="Graser Y."/>
            <person name="Martinez-Rossi N."/>
            <person name="Heitman J."/>
            <person name="Young S.K."/>
            <person name="Zeng Q."/>
            <person name="Gargeya S."/>
            <person name="Abouelleil A."/>
            <person name="Alvarado L."/>
            <person name="Chapman S.B."/>
            <person name="Gainer-Dewar J."/>
            <person name="Goldberg J."/>
            <person name="Griggs A."/>
            <person name="Gujja S."/>
            <person name="Hansen M."/>
            <person name="Howarth C."/>
            <person name="Imamovic A."/>
            <person name="Larimer J."/>
            <person name="Martinez D."/>
            <person name="Murphy C."/>
            <person name="Pearson M.D."/>
            <person name="Persinoti G."/>
            <person name="Poon T."/>
            <person name="Priest M."/>
            <person name="Roberts A.D."/>
            <person name="Saif S."/>
            <person name="Shea T.D."/>
            <person name="Sykes S.N."/>
            <person name="Wortman J."/>
            <person name="Nusbaum C."/>
            <person name="Birren B."/>
        </authorList>
    </citation>
    <scope>NUCLEOTIDE SEQUENCE [LARGE SCALE GENOMIC DNA]</scope>
    <source>
        <strain evidence="1 2">MR816</strain>
    </source>
</reference>
<gene>
    <name evidence="1" type="ORF">H109_04314</name>
</gene>
<protein>
    <submittedName>
        <fullName evidence="1">Uncharacterized protein</fullName>
    </submittedName>
</protein>